<comment type="caution">
    <text evidence="6">The sequence shown here is derived from an EMBL/GenBank/DDBJ whole genome shotgun (WGS) entry which is preliminary data.</text>
</comment>
<dbReference type="PROSITE" id="PS01359">
    <property type="entry name" value="ZF_PHD_1"/>
    <property type="match status" value="1"/>
</dbReference>
<dbReference type="GO" id="GO:0008270">
    <property type="term" value="F:zinc ion binding"/>
    <property type="evidence" value="ECO:0007669"/>
    <property type="project" value="UniProtKB-KW"/>
</dbReference>
<reference evidence="6" key="1">
    <citation type="submission" date="2021-09" db="EMBL/GenBank/DDBJ databases">
        <authorList>
            <consortium name="AG Swart"/>
            <person name="Singh M."/>
            <person name="Singh A."/>
            <person name="Seah K."/>
            <person name="Emmerich C."/>
        </authorList>
    </citation>
    <scope>NUCLEOTIDE SEQUENCE</scope>
    <source>
        <strain evidence="6">ATCC30299</strain>
    </source>
</reference>
<evidence type="ECO:0000256" key="2">
    <source>
        <dbReference type="ARBA" id="ARBA00022771"/>
    </source>
</evidence>
<sequence length="393" mass="47140">MDYFPQGQDLSYFPEFPLVQRFPLDWNFSELKMKKTRSADNNYVDSLLKYYNNELEEIQKQIHPIKQEVFKNAYERWEKENKADDEELMKRYALIEKENEKMNEGGEKNNDEDGGNSKCRLNVHIKCLERQKKKTLDDLYILCRTYEKWEKENKPSHKAIKRKRTQTQKANHWKTFTPIEDLSLEYRIRQHIHKVNITQDKPFILIFNLKGNTRKSKYSFSRPQYYNLLAPEVILEDRVAIENRSPEECLKRYQDLLFTKIKNDALLKGEKICIYQGKGLGLEEAKIRLKRAKYERKHALGKRKKQKEFELAQVSKETYCTCNKPYYYLLPRNPKWTDEEYETKIKENEMIECTHCQNWFHLGCAGYQGTVEEAQKDDAWICKDCSLKRTKLS</sequence>
<dbReference type="InterPro" id="IPR019787">
    <property type="entry name" value="Znf_PHD-finger"/>
</dbReference>
<dbReference type="Pfam" id="PF00628">
    <property type="entry name" value="PHD"/>
    <property type="match status" value="1"/>
</dbReference>
<evidence type="ECO:0000259" key="5">
    <source>
        <dbReference type="PROSITE" id="PS50016"/>
    </source>
</evidence>
<evidence type="ECO:0000313" key="6">
    <source>
        <dbReference type="EMBL" id="CAG9324322.1"/>
    </source>
</evidence>
<accession>A0AAU9JBL7</accession>
<dbReference type="PROSITE" id="PS50016">
    <property type="entry name" value="ZF_PHD_2"/>
    <property type="match status" value="1"/>
</dbReference>
<dbReference type="AlphaFoldDB" id="A0AAU9JBL7"/>
<dbReference type="Proteomes" id="UP001162131">
    <property type="component" value="Unassembled WGS sequence"/>
</dbReference>
<keyword evidence="3" id="KW-0862">Zinc</keyword>
<dbReference type="Gene3D" id="3.30.40.10">
    <property type="entry name" value="Zinc/RING finger domain, C3HC4 (zinc finger)"/>
    <property type="match status" value="1"/>
</dbReference>
<evidence type="ECO:0000256" key="3">
    <source>
        <dbReference type="ARBA" id="ARBA00022833"/>
    </source>
</evidence>
<dbReference type="InterPro" id="IPR013083">
    <property type="entry name" value="Znf_RING/FYVE/PHD"/>
</dbReference>
<organism evidence="6 7">
    <name type="scientific">Blepharisma stoltei</name>
    <dbReference type="NCBI Taxonomy" id="1481888"/>
    <lineage>
        <taxon>Eukaryota</taxon>
        <taxon>Sar</taxon>
        <taxon>Alveolata</taxon>
        <taxon>Ciliophora</taxon>
        <taxon>Postciliodesmatophora</taxon>
        <taxon>Heterotrichea</taxon>
        <taxon>Heterotrichida</taxon>
        <taxon>Blepharismidae</taxon>
        <taxon>Blepharisma</taxon>
    </lineage>
</organism>
<dbReference type="InterPro" id="IPR019786">
    <property type="entry name" value="Zinc_finger_PHD-type_CS"/>
</dbReference>
<keyword evidence="7" id="KW-1185">Reference proteome</keyword>
<dbReference type="EMBL" id="CAJZBQ010000036">
    <property type="protein sequence ID" value="CAG9324322.1"/>
    <property type="molecule type" value="Genomic_DNA"/>
</dbReference>
<protein>
    <recommendedName>
        <fullName evidence="5">PHD-type domain-containing protein</fullName>
    </recommendedName>
</protein>
<dbReference type="InterPro" id="IPR001965">
    <property type="entry name" value="Znf_PHD"/>
</dbReference>
<evidence type="ECO:0000313" key="7">
    <source>
        <dbReference type="Proteomes" id="UP001162131"/>
    </source>
</evidence>
<dbReference type="InterPro" id="IPR011011">
    <property type="entry name" value="Znf_FYVE_PHD"/>
</dbReference>
<gene>
    <name evidence="6" type="ORF">BSTOLATCC_MIC36114</name>
</gene>
<name>A0AAU9JBL7_9CILI</name>
<feature type="domain" description="PHD-type" evidence="5">
    <location>
        <begin position="317"/>
        <end position="388"/>
    </location>
</feature>
<evidence type="ECO:0000256" key="1">
    <source>
        <dbReference type="ARBA" id="ARBA00022723"/>
    </source>
</evidence>
<keyword evidence="1" id="KW-0479">Metal-binding</keyword>
<proteinExistence type="predicted"/>
<evidence type="ECO:0000256" key="4">
    <source>
        <dbReference type="PROSITE-ProRule" id="PRU00146"/>
    </source>
</evidence>
<dbReference type="SMART" id="SM00249">
    <property type="entry name" value="PHD"/>
    <property type="match status" value="1"/>
</dbReference>
<keyword evidence="2 4" id="KW-0863">Zinc-finger</keyword>
<dbReference type="SUPFAM" id="SSF57903">
    <property type="entry name" value="FYVE/PHD zinc finger"/>
    <property type="match status" value="1"/>
</dbReference>